<dbReference type="KEGG" id="fil:BN1229_v1_0676"/>
<name>A0A0D6JC04_9HYPH</name>
<dbReference type="Proteomes" id="UP000033187">
    <property type="component" value="Chromosome 1"/>
</dbReference>
<keyword evidence="1" id="KW-0472">Membrane</keyword>
<protein>
    <submittedName>
        <fullName evidence="2">Uncharacterized protein</fullName>
    </submittedName>
</protein>
<keyword evidence="3" id="KW-1185">Reference proteome</keyword>
<reference evidence="3" key="1">
    <citation type="submission" date="2015-02" db="EMBL/GenBank/DDBJ databases">
        <authorList>
            <person name="Chooi Y.-H."/>
        </authorList>
    </citation>
    <scope>NUCLEOTIDE SEQUENCE [LARGE SCALE GENOMIC DNA]</scope>
    <source>
        <strain evidence="3">strain Y</strain>
    </source>
</reference>
<accession>A0A0D6JC04</accession>
<proteinExistence type="predicted"/>
<dbReference type="EMBL" id="LN829119">
    <property type="protein sequence ID" value="CPR16164.1"/>
    <property type="molecule type" value="Genomic_DNA"/>
</dbReference>
<dbReference type="KEGG" id="fiy:BN1229_v1_0681"/>
<evidence type="ECO:0000313" key="2">
    <source>
        <dbReference type="EMBL" id="CPR16164.1"/>
    </source>
</evidence>
<dbReference type="OrthoDB" id="9925337at2"/>
<dbReference type="RefSeq" id="WP_046476589.1">
    <property type="nucleotide sequence ID" value="NZ_LN829118.1"/>
</dbReference>
<evidence type="ECO:0000256" key="1">
    <source>
        <dbReference type="SAM" id="Phobius"/>
    </source>
</evidence>
<dbReference type="AlphaFoldDB" id="A0A0D6JC04"/>
<feature type="transmembrane region" description="Helical" evidence="1">
    <location>
        <begin position="12"/>
        <end position="41"/>
    </location>
</feature>
<sequence length="69" mass="7239">MAGIGKILSGTFVFMIAVVLSFTIIGIIFALPMFTAAFALWTAGFAELGFKSAKVVARAVDKGPGQNTR</sequence>
<keyword evidence="1" id="KW-0812">Transmembrane</keyword>
<gene>
    <name evidence="2" type="ORF">YBN1229_v1_0681</name>
</gene>
<keyword evidence="1" id="KW-1133">Transmembrane helix</keyword>
<organism evidence="2 3">
    <name type="scientific">Candidatus Filomicrobium marinum</name>
    <dbReference type="NCBI Taxonomy" id="1608628"/>
    <lineage>
        <taxon>Bacteria</taxon>
        <taxon>Pseudomonadati</taxon>
        <taxon>Pseudomonadota</taxon>
        <taxon>Alphaproteobacteria</taxon>
        <taxon>Hyphomicrobiales</taxon>
        <taxon>Hyphomicrobiaceae</taxon>
        <taxon>Filomicrobium</taxon>
    </lineage>
</organism>
<evidence type="ECO:0000313" key="3">
    <source>
        <dbReference type="Proteomes" id="UP000033187"/>
    </source>
</evidence>